<gene>
    <name evidence="1" type="ORF">ACOLOM_LOCUS8121</name>
</gene>
<feature type="non-terminal residue" evidence="1">
    <location>
        <position position="349"/>
    </location>
</feature>
<evidence type="ECO:0000313" key="1">
    <source>
        <dbReference type="EMBL" id="CAG8646685.1"/>
    </source>
</evidence>
<dbReference type="Proteomes" id="UP000789525">
    <property type="component" value="Unassembled WGS sequence"/>
</dbReference>
<proteinExistence type="predicted"/>
<comment type="caution">
    <text evidence="1">The sequence shown here is derived from an EMBL/GenBank/DDBJ whole genome shotgun (WGS) entry which is preliminary data.</text>
</comment>
<accession>A0ACA9NEH2</accession>
<protein>
    <submittedName>
        <fullName evidence="1">16605_t:CDS:1</fullName>
    </submittedName>
</protein>
<sequence length="349" mass="39400">MSGRLSSASENDISFWRHIVSPTEQNRDQGLELYFEELGWNVNSSALSFLGLVRFAWPLTAPTETARFSMATDSEFYPKDDHSWKAWMFQEYLQVRGPLTEENVMEYFEESFLFDRSSNNNVLRMQTQHADPNYRMSRPEMENELKRFTGKEYALVHAQPPLFVIQQRDRLSPTEGTPMDASQQSKSQQQQQPPDSSVKPPQDNEEKQVWEPFAFAFQATRIEMEKKRQAAAATALASSVGGGAAGGPSGSNLSAEGMRQIVPAGGQTQAECADRGRAFYLDQAEGHAWASGKTGTRKKETKTDPPGFAVRGKKMAKVFQKDSTRLHGEQKYKLHGENVDERGQRREQT</sequence>
<organism evidence="1 2">
    <name type="scientific">Acaulospora colombiana</name>
    <dbReference type="NCBI Taxonomy" id="27376"/>
    <lineage>
        <taxon>Eukaryota</taxon>
        <taxon>Fungi</taxon>
        <taxon>Fungi incertae sedis</taxon>
        <taxon>Mucoromycota</taxon>
        <taxon>Glomeromycotina</taxon>
        <taxon>Glomeromycetes</taxon>
        <taxon>Diversisporales</taxon>
        <taxon>Acaulosporaceae</taxon>
        <taxon>Acaulospora</taxon>
    </lineage>
</organism>
<keyword evidence="2" id="KW-1185">Reference proteome</keyword>
<evidence type="ECO:0000313" key="2">
    <source>
        <dbReference type="Proteomes" id="UP000789525"/>
    </source>
</evidence>
<reference evidence="1" key="1">
    <citation type="submission" date="2021-06" db="EMBL/GenBank/DDBJ databases">
        <authorList>
            <person name="Kallberg Y."/>
            <person name="Tangrot J."/>
            <person name="Rosling A."/>
        </authorList>
    </citation>
    <scope>NUCLEOTIDE SEQUENCE</scope>
    <source>
        <strain evidence="1">CL356</strain>
    </source>
</reference>
<name>A0ACA9NEH2_9GLOM</name>
<dbReference type="EMBL" id="CAJVPT010020211">
    <property type="protein sequence ID" value="CAG8646685.1"/>
    <property type="molecule type" value="Genomic_DNA"/>
</dbReference>